<feature type="transmembrane region" description="Helical" evidence="1">
    <location>
        <begin position="103"/>
        <end position="121"/>
    </location>
</feature>
<reference evidence="2" key="1">
    <citation type="submission" date="2023-05" db="EMBL/GenBank/DDBJ databases">
        <authorList>
            <person name="Zhang X."/>
        </authorList>
    </citation>
    <scope>NUCLEOTIDE SEQUENCE</scope>
    <source>
        <strain evidence="2">YF14B1</strain>
    </source>
</reference>
<name>A0AAE3UCW1_9BACT</name>
<keyword evidence="1" id="KW-1133">Transmembrane helix</keyword>
<accession>A0AAE3UCW1</accession>
<sequence>MKRRINRFLAGLHAMYERIGNPEPELSVVATIVMCELVLLLHILATLRAIFNIDIPTFEQFGNKWLVRVGVAIVFWILNFYFLDINEDRYGKEADDRYSIFKVLLVLFFLLFFPIVALFLMNK</sequence>
<protein>
    <submittedName>
        <fullName evidence="2">Uncharacterized protein</fullName>
    </submittedName>
</protein>
<keyword evidence="1" id="KW-0472">Membrane</keyword>
<dbReference type="Proteomes" id="UP001241110">
    <property type="component" value="Unassembled WGS sequence"/>
</dbReference>
<feature type="transmembrane region" description="Helical" evidence="1">
    <location>
        <begin position="65"/>
        <end position="83"/>
    </location>
</feature>
<comment type="caution">
    <text evidence="2">The sequence shown here is derived from an EMBL/GenBank/DDBJ whole genome shotgun (WGS) entry which is preliminary data.</text>
</comment>
<keyword evidence="1" id="KW-0812">Transmembrane</keyword>
<proteinExistence type="predicted"/>
<gene>
    <name evidence="2" type="ORF">QNI16_35860</name>
</gene>
<feature type="transmembrane region" description="Helical" evidence="1">
    <location>
        <begin position="26"/>
        <end position="45"/>
    </location>
</feature>
<evidence type="ECO:0000256" key="1">
    <source>
        <dbReference type="SAM" id="Phobius"/>
    </source>
</evidence>
<dbReference type="EMBL" id="JASJOS010000025">
    <property type="protein sequence ID" value="MDJ1485913.1"/>
    <property type="molecule type" value="Genomic_DNA"/>
</dbReference>
<dbReference type="RefSeq" id="WP_313989096.1">
    <property type="nucleotide sequence ID" value="NZ_JASJOS010000025.1"/>
</dbReference>
<evidence type="ECO:0000313" key="3">
    <source>
        <dbReference type="Proteomes" id="UP001241110"/>
    </source>
</evidence>
<evidence type="ECO:0000313" key="2">
    <source>
        <dbReference type="EMBL" id="MDJ1485913.1"/>
    </source>
</evidence>
<organism evidence="2 3">
    <name type="scientific">Xanthocytophaga flava</name>
    <dbReference type="NCBI Taxonomy" id="3048013"/>
    <lineage>
        <taxon>Bacteria</taxon>
        <taxon>Pseudomonadati</taxon>
        <taxon>Bacteroidota</taxon>
        <taxon>Cytophagia</taxon>
        <taxon>Cytophagales</taxon>
        <taxon>Rhodocytophagaceae</taxon>
        <taxon>Xanthocytophaga</taxon>
    </lineage>
</organism>
<dbReference type="AlphaFoldDB" id="A0AAE3UCW1"/>